<accession>A0A0P1AH08</accession>
<protein>
    <submittedName>
        <fullName evidence="1">Uncharacterized protein</fullName>
    </submittedName>
</protein>
<reference evidence="2" key="1">
    <citation type="submission" date="2014-09" db="EMBL/GenBank/DDBJ databases">
        <authorList>
            <person name="Sharma Rahul"/>
            <person name="Thines Marco"/>
        </authorList>
    </citation>
    <scope>NUCLEOTIDE SEQUENCE [LARGE SCALE GENOMIC DNA]</scope>
</reference>
<dbReference type="RefSeq" id="XP_024576802.1">
    <property type="nucleotide sequence ID" value="XM_024726090.1"/>
</dbReference>
<dbReference type="AlphaFoldDB" id="A0A0P1AH08"/>
<organism evidence="1 2">
    <name type="scientific">Plasmopara halstedii</name>
    <name type="common">Downy mildew of sunflower</name>
    <dbReference type="NCBI Taxonomy" id="4781"/>
    <lineage>
        <taxon>Eukaryota</taxon>
        <taxon>Sar</taxon>
        <taxon>Stramenopiles</taxon>
        <taxon>Oomycota</taxon>
        <taxon>Peronosporomycetes</taxon>
        <taxon>Peronosporales</taxon>
        <taxon>Peronosporaceae</taxon>
        <taxon>Plasmopara</taxon>
    </lineage>
</organism>
<evidence type="ECO:0000313" key="2">
    <source>
        <dbReference type="Proteomes" id="UP000054928"/>
    </source>
</evidence>
<evidence type="ECO:0000313" key="1">
    <source>
        <dbReference type="EMBL" id="CEG40433.1"/>
    </source>
</evidence>
<name>A0A0P1AH08_PLAHL</name>
<dbReference type="EMBL" id="CCYD01000482">
    <property type="protein sequence ID" value="CEG40433.1"/>
    <property type="molecule type" value="Genomic_DNA"/>
</dbReference>
<proteinExistence type="predicted"/>
<dbReference type="GeneID" id="36405687"/>
<keyword evidence="2" id="KW-1185">Reference proteome</keyword>
<dbReference type="Proteomes" id="UP000054928">
    <property type="component" value="Unassembled WGS sequence"/>
</dbReference>
<sequence length="76" mass="8459">MCVSFGVRRFTVDAPNSRNFWDTISLQAISASIPTRTSTMATTPFNEDALGVFRDAHLARDRELNTVVSDLEEIVP</sequence>